<feature type="domain" description="PucR C-terminal helix-turn-helix" evidence="1">
    <location>
        <begin position="373"/>
        <end position="430"/>
    </location>
</feature>
<name>A0ABV4Q5T2_9ACTN</name>
<sequence>MTRDNTAGGSTAGGSTEAGATEVCGTEAGAVVNGAELAGAEVSGRALCMAGRPMAAHLRARAPRLTRRVVARLLAELPVYAELPQEEVAGDIAGIVQHSLRQFADVLERRRPAEPHEFARQRDSAALRAEENVPLDAILAAYQIGAAMAWEELSAGAEPADLSAFQEALGYFLDFQRLLISAVSAAYLEVRQILDSQEHGGRHALMTALLAGETAGLRPAPRYAVLTLAFAPHPDEAGTGQRARIAARRKIRRVRTVLDEVADEPALTSLDASGGTALLPFSASWDDVYDLVARAAKCADTRITAAAEITGPAGIPAAAAQTAEIMDLVQRAGRPPGLYRLADVLLDYQLSRPSGALAGLAALLAPLDRKPELLRTLERYMACDLDRRTTGAALHVHPNTVAYRVRRISALTGLDPARPSDLRLLHAALVARRALP</sequence>
<dbReference type="InterPro" id="IPR025736">
    <property type="entry name" value="PucR_C-HTH_dom"/>
</dbReference>
<dbReference type="Pfam" id="PF13556">
    <property type="entry name" value="HTH_30"/>
    <property type="match status" value="1"/>
</dbReference>
<proteinExistence type="predicted"/>
<dbReference type="EMBL" id="JAXCEI010000002">
    <property type="protein sequence ID" value="MFA1538505.1"/>
    <property type="molecule type" value="Genomic_DNA"/>
</dbReference>
<dbReference type="InterPro" id="IPR042070">
    <property type="entry name" value="PucR_C-HTH_sf"/>
</dbReference>
<feature type="domain" description="RsbT co-antagonist protein RsbRD N-terminal" evidence="2">
    <location>
        <begin position="63"/>
        <end position="198"/>
    </location>
</feature>
<comment type="caution">
    <text evidence="3">The sequence shown here is derived from an EMBL/GenBank/DDBJ whole genome shotgun (WGS) entry which is preliminary data.</text>
</comment>
<dbReference type="Proteomes" id="UP001569963">
    <property type="component" value="Unassembled WGS sequence"/>
</dbReference>
<protein>
    <submittedName>
        <fullName evidence="3">Helix-turn-helix domain-containing protein</fullName>
    </submittedName>
</protein>
<dbReference type="PANTHER" id="PTHR33744">
    <property type="entry name" value="CARBOHYDRATE DIACID REGULATOR"/>
    <property type="match status" value="1"/>
</dbReference>
<reference evidence="3 4" key="1">
    <citation type="submission" date="2023-11" db="EMBL/GenBank/DDBJ databases">
        <title>Actinomadura monticuli sp. nov., isolated from volcanic ash.</title>
        <authorList>
            <person name="Lee S.D."/>
            <person name="Yang H."/>
            <person name="Kim I.S."/>
        </authorList>
    </citation>
    <scope>NUCLEOTIDE SEQUENCE [LARGE SCALE GENOMIC DNA]</scope>
    <source>
        <strain evidence="3 4">DLS-62</strain>
    </source>
</reference>
<organism evidence="3 4">
    <name type="scientific">Actinomadura monticuli</name>
    <dbReference type="NCBI Taxonomy" id="3097367"/>
    <lineage>
        <taxon>Bacteria</taxon>
        <taxon>Bacillati</taxon>
        <taxon>Actinomycetota</taxon>
        <taxon>Actinomycetes</taxon>
        <taxon>Streptosporangiales</taxon>
        <taxon>Thermomonosporaceae</taxon>
        <taxon>Actinomadura</taxon>
    </lineage>
</organism>
<dbReference type="InterPro" id="IPR025751">
    <property type="entry name" value="RsbRD_N_dom"/>
</dbReference>
<evidence type="ECO:0000259" key="1">
    <source>
        <dbReference type="Pfam" id="PF13556"/>
    </source>
</evidence>
<gene>
    <name evidence="3" type="ORF">SM611_06135</name>
</gene>
<dbReference type="RefSeq" id="WP_371947898.1">
    <property type="nucleotide sequence ID" value="NZ_JAXCEI010000002.1"/>
</dbReference>
<accession>A0ABV4Q5T2</accession>
<keyword evidence="4" id="KW-1185">Reference proteome</keyword>
<dbReference type="PANTHER" id="PTHR33744:SF1">
    <property type="entry name" value="DNA-BINDING TRANSCRIPTIONAL ACTIVATOR ADER"/>
    <property type="match status" value="1"/>
</dbReference>
<dbReference type="Gene3D" id="1.10.10.2840">
    <property type="entry name" value="PucR C-terminal helix-turn-helix domain"/>
    <property type="match status" value="1"/>
</dbReference>
<evidence type="ECO:0000313" key="4">
    <source>
        <dbReference type="Proteomes" id="UP001569963"/>
    </source>
</evidence>
<evidence type="ECO:0000259" key="2">
    <source>
        <dbReference type="Pfam" id="PF14361"/>
    </source>
</evidence>
<dbReference type="Pfam" id="PF14361">
    <property type="entry name" value="RsbRD_N"/>
    <property type="match status" value="1"/>
</dbReference>
<evidence type="ECO:0000313" key="3">
    <source>
        <dbReference type="EMBL" id="MFA1538505.1"/>
    </source>
</evidence>
<dbReference type="InterPro" id="IPR051448">
    <property type="entry name" value="CdaR-like_regulators"/>
</dbReference>